<dbReference type="PRINTS" id="PR00853">
    <property type="entry name" value="XPGRADSUPER"/>
</dbReference>
<dbReference type="GO" id="GO:0005737">
    <property type="term" value="C:cytoplasm"/>
    <property type="evidence" value="ECO:0007669"/>
    <property type="project" value="TreeGrafter"/>
</dbReference>
<dbReference type="SUPFAM" id="SSF88723">
    <property type="entry name" value="PIN domain-like"/>
    <property type="match status" value="1"/>
</dbReference>
<dbReference type="InParanoid" id="A0A0C3BK60"/>
<dbReference type="OrthoDB" id="31113at2759"/>
<dbReference type="InterPro" id="IPR008918">
    <property type="entry name" value="HhH2"/>
</dbReference>
<dbReference type="SMART" id="SM00485">
    <property type="entry name" value="XPGN"/>
    <property type="match status" value="1"/>
</dbReference>
<evidence type="ECO:0000256" key="6">
    <source>
        <dbReference type="ARBA" id="ARBA00022842"/>
    </source>
</evidence>
<evidence type="ECO:0000256" key="1">
    <source>
        <dbReference type="ARBA" id="ARBA00001946"/>
    </source>
</evidence>
<name>A0A0C3BK60_PILCF</name>
<dbReference type="InterPro" id="IPR036279">
    <property type="entry name" value="5-3_exonuclease_C_sf"/>
</dbReference>
<keyword evidence="11" id="KW-1185">Reference proteome</keyword>
<dbReference type="PANTHER" id="PTHR11081">
    <property type="entry name" value="FLAP ENDONUCLEASE FAMILY MEMBER"/>
    <property type="match status" value="1"/>
</dbReference>
<accession>A0A0C3BK60</accession>
<keyword evidence="6" id="KW-0460">Magnesium</keyword>
<gene>
    <name evidence="10" type="ORF">PILCRDRAFT_815995</name>
</gene>
<evidence type="ECO:0000256" key="5">
    <source>
        <dbReference type="ARBA" id="ARBA00022801"/>
    </source>
</evidence>
<evidence type="ECO:0000313" key="11">
    <source>
        <dbReference type="Proteomes" id="UP000054166"/>
    </source>
</evidence>
<evidence type="ECO:0008006" key="12">
    <source>
        <dbReference type="Google" id="ProtNLM"/>
    </source>
</evidence>
<evidence type="ECO:0000313" key="10">
    <source>
        <dbReference type="EMBL" id="KIM86753.1"/>
    </source>
</evidence>
<feature type="region of interest" description="Disordered" evidence="7">
    <location>
        <begin position="196"/>
        <end position="230"/>
    </location>
</feature>
<feature type="domain" description="XPG-I" evidence="8">
    <location>
        <begin position="321"/>
        <end position="391"/>
    </location>
</feature>
<dbReference type="Pfam" id="PF00752">
    <property type="entry name" value="XPG_N"/>
    <property type="match status" value="1"/>
</dbReference>
<dbReference type="STRING" id="765440.A0A0C3BK60"/>
<dbReference type="GO" id="GO:0046872">
    <property type="term" value="F:metal ion binding"/>
    <property type="evidence" value="ECO:0007669"/>
    <property type="project" value="UniProtKB-KW"/>
</dbReference>
<feature type="compositionally biased region" description="Gly residues" evidence="7">
    <location>
        <begin position="147"/>
        <end position="157"/>
    </location>
</feature>
<dbReference type="Proteomes" id="UP000054166">
    <property type="component" value="Unassembled WGS sequence"/>
</dbReference>
<dbReference type="GO" id="GO:0008409">
    <property type="term" value="F:5'-3' exonuclease activity"/>
    <property type="evidence" value="ECO:0007669"/>
    <property type="project" value="TreeGrafter"/>
</dbReference>
<dbReference type="HOGENOM" id="CLU_021984_0_0_1"/>
<feature type="compositionally biased region" description="Pro residues" evidence="7">
    <location>
        <begin position="158"/>
        <end position="170"/>
    </location>
</feature>
<dbReference type="InterPro" id="IPR006084">
    <property type="entry name" value="XPG/Rad2"/>
</dbReference>
<sequence length="516" mass="57356">MGVLGLTPFLQKNYPEVIKRLPDRLRSFRGKTIVIDGTLITQRLHFASMPWDHRHVLGWYKILQELKDSGVSAICVFDGQERNQAKAREAARRKEVRNLAVARGSIEVERLKRLRKLIGLVEECAQRKERERGGAVSALRGIVLGGRKGDAGVGGGEPVPPPESTPPPPEFQILGDIPSAFTSLYFEYCQSIPKLTSLSPKSPSPSSPTPAAQDEQESTIDQEQEQAEYAMSKQQLQLMVDEGKVWDDLIADQPKSRLRIVSAEPKKEIKPMVKLFPPRIDVAKATLISLAEKSSLISESYERRNNPPTAQTFEESKEIIRALGVPCLDSAGAYEAEALAASLVINGHADYVASEDTDVLVYEAPLIRNITSRAEPLTIVSGSNIRTVLDLSRASFIDFALLLGTDFSQRIKNIGPQRALKLIHLYGSIEAIIQQERKYSPRLPEKAYLEQVEVARGVFRTLPEVPDLSLLKARESDTEAVGEILQKYGLHRASGYEWDYDAALEGNYFEDNPSAR</sequence>
<dbReference type="SUPFAM" id="SSF47807">
    <property type="entry name" value="5' to 3' exonuclease, C-terminal subdomain"/>
    <property type="match status" value="1"/>
</dbReference>
<dbReference type="Gene3D" id="1.10.150.20">
    <property type="entry name" value="5' to 3' exonuclease, C-terminal subdomain"/>
    <property type="match status" value="1"/>
</dbReference>
<comment type="cofactor">
    <cofactor evidence="1">
        <name>Mg(2+)</name>
        <dbReference type="ChEBI" id="CHEBI:18420"/>
    </cofactor>
</comment>
<dbReference type="InterPro" id="IPR029060">
    <property type="entry name" value="PIN-like_dom_sf"/>
</dbReference>
<dbReference type="Gene3D" id="3.40.50.1010">
    <property type="entry name" value="5'-nuclease"/>
    <property type="match status" value="2"/>
</dbReference>
<proteinExistence type="predicted"/>
<dbReference type="CDD" id="cd09897">
    <property type="entry name" value="H3TH_FEN1-XPG-like"/>
    <property type="match status" value="1"/>
</dbReference>
<feature type="compositionally biased region" description="Acidic residues" evidence="7">
    <location>
        <begin position="214"/>
        <end position="226"/>
    </location>
</feature>
<reference evidence="11" key="2">
    <citation type="submission" date="2015-01" db="EMBL/GenBank/DDBJ databases">
        <title>Evolutionary Origins and Diversification of the Mycorrhizal Mutualists.</title>
        <authorList>
            <consortium name="DOE Joint Genome Institute"/>
            <consortium name="Mycorrhizal Genomics Consortium"/>
            <person name="Kohler A."/>
            <person name="Kuo A."/>
            <person name="Nagy L.G."/>
            <person name="Floudas D."/>
            <person name="Copeland A."/>
            <person name="Barry K.W."/>
            <person name="Cichocki N."/>
            <person name="Veneault-Fourrey C."/>
            <person name="LaButti K."/>
            <person name="Lindquist E.A."/>
            <person name="Lipzen A."/>
            <person name="Lundell T."/>
            <person name="Morin E."/>
            <person name="Murat C."/>
            <person name="Riley R."/>
            <person name="Ohm R."/>
            <person name="Sun H."/>
            <person name="Tunlid A."/>
            <person name="Henrissat B."/>
            <person name="Grigoriev I.V."/>
            <person name="Hibbett D.S."/>
            <person name="Martin F."/>
        </authorList>
    </citation>
    <scope>NUCLEOTIDE SEQUENCE [LARGE SCALE GENOMIC DNA]</scope>
    <source>
        <strain evidence="11">F 1598</strain>
    </source>
</reference>
<dbReference type="GO" id="GO:0005634">
    <property type="term" value="C:nucleus"/>
    <property type="evidence" value="ECO:0007669"/>
    <property type="project" value="TreeGrafter"/>
</dbReference>
<dbReference type="GO" id="GO:0017108">
    <property type="term" value="F:5'-flap endonuclease activity"/>
    <property type="evidence" value="ECO:0007669"/>
    <property type="project" value="TreeGrafter"/>
</dbReference>
<dbReference type="FunCoup" id="A0A0C3BK60">
    <property type="interactions" value="154"/>
</dbReference>
<organism evidence="10 11">
    <name type="scientific">Piloderma croceum (strain F 1598)</name>
    <dbReference type="NCBI Taxonomy" id="765440"/>
    <lineage>
        <taxon>Eukaryota</taxon>
        <taxon>Fungi</taxon>
        <taxon>Dikarya</taxon>
        <taxon>Basidiomycota</taxon>
        <taxon>Agaricomycotina</taxon>
        <taxon>Agaricomycetes</taxon>
        <taxon>Agaricomycetidae</taxon>
        <taxon>Atheliales</taxon>
        <taxon>Atheliaceae</taxon>
        <taxon>Piloderma</taxon>
    </lineage>
</organism>
<evidence type="ECO:0000259" key="8">
    <source>
        <dbReference type="SMART" id="SM00484"/>
    </source>
</evidence>
<keyword evidence="4" id="KW-0255">Endonuclease</keyword>
<evidence type="ECO:0000256" key="4">
    <source>
        <dbReference type="ARBA" id="ARBA00022759"/>
    </source>
</evidence>
<evidence type="ECO:0000259" key="9">
    <source>
        <dbReference type="SMART" id="SM00485"/>
    </source>
</evidence>
<dbReference type="SMART" id="SM00279">
    <property type="entry name" value="HhH2"/>
    <property type="match status" value="1"/>
</dbReference>
<evidence type="ECO:0000256" key="2">
    <source>
        <dbReference type="ARBA" id="ARBA00022722"/>
    </source>
</evidence>
<dbReference type="InterPro" id="IPR006086">
    <property type="entry name" value="XPG-I_dom"/>
</dbReference>
<feature type="domain" description="XPG N-terminal" evidence="9">
    <location>
        <begin position="1"/>
        <end position="100"/>
    </location>
</feature>
<dbReference type="InterPro" id="IPR006085">
    <property type="entry name" value="XPG_DNA_repair_N"/>
</dbReference>
<reference evidence="10 11" key="1">
    <citation type="submission" date="2014-04" db="EMBL/GenBank/DDBJ databases">
        <authorList>
            <consortium name="DOE Joint Genome Institute"/>
            <person name="Kuo A."/>
            <person name="Tarkka M."/>
            <person name="Buscot F."/>
            <person name="Kohler A."/>
            <person name="Nagy L.G."/>
            <person name="Floudas D."/>
            <person name="Copeland A."/>
            <person name="Barry K.W."/>
            <person name="Cichocki N."/>
            <person name="Veneault-Fourrey C."/>
            <person name="LaButti K."/>
            <person name="Lindquist E.A."/>
            <person name="Lipzen A."/>
            <person name="Lundell T."/>
            <person name="Morin E."/>
            <person name="Murat C."/>
            <person name="Sun H."/>
            <person name="Tunlid A."/>
            <person name="Henrissat B."/>
            <person name="Grigoriev I.V."/>
            <person name="Hibbett D.S."/>
            <person name="Martin F."/>
            <person name="Nordberg H.P."/>
            <person name="Cantor M.N."/>
            <person name="Hua S.X."/>
        </authorList>
    </citation>
    <scope>NUCLEOTIDE SEQUENCE [LARGE SCALE GENOMIC DNA]</scope>
    <source>
        <strain evidence="10 11">F 1598</strain>
    </source>
</reference>
<evidence type="ECO:0000256" key="3">
    <source>
        <dbReference type="ARBA" id="ARBA00022723"/>
    </source>
</evidence>
<dbReference type="AlphaFoldDB" id="A0A0C3BK60"/>
<feature type="region of interest" description="Disordered" evidence="7">
    <location>
        <begin position="147"/>
        <end position="170"/>
    </location>
</feature>
<keyword evidence="5" id="KW-0378">Hydrolase</keyword>
<keyword evidence="2" id="KW-0540">Nuclease</keyword>
<evidence type="ECO:0000256" key="7">
    <source>
        <dbReference type="SAM" id="MobiDB-lite"/>
    </source>
</evidence>
<dbReference type="SMART" id="SM00484">
    <property type="entry name" value="XPGI"/>
    <property type="match status" value="1"/>
</dbReference>
<dbReference type="PANTHER" id="PTHR11081:SF9">
    <property type="entry name" value="FLAP ENDONUCLEASE 1"/>
    <property type="match status" value="1"/>
</dbReference>
<dbReference type="GO" id="GO:0003677">
    <property type="term" value="F:DNA binding"/>
    <property type="evidence" value="ECO:0007669"/>
    <property type="project" value="InterPro"/>
</dbReference>
<dbReference type="GO" id="GO:0006281">
    <property type="term" value="P:DNA repair"/>
    <property type="evidence" value="ECO:0007669"/>
    <property type="project" value="UniProtKB-ARBA"/>
</dbReference>
<protein>
    <recommendedName>
        <fullName evidence="12">PIN domain-like protein</fullName>
    </recommendedName>
</protein>
<keyword evidence="3" id="KW-0479">Metal-binding</keyword>
<dbReference type="EMBL" id="KN832981">
    <property type="protein sequence ID" value="KIM86753.1"/>
    <property type="molecule type" value="Genomic_DNA"/>
</dbReference>
<dbReference type="Pfam" id="PF00867">
    <property type="entry name" value="XPG_I"/>
    <property type="match status" value="1"/>
</dbReference>